<feature type="transmembrane region" description="Helical" evidence="1">
    <location>
        <begin position="130"/>
        <end position="159"/>
    </location>
</feature>
<proteinExistence type="predicted"/>
<dbReference type="RefSeq" id="WP_102245752.1">
    <property type="nucleotide sequence ID" value="NZ_CP025682.1"/>
</dbReference>
<dbReference type="EMBL" id="CP025682">
    <property type="protein sequence ID" value="AUN93678.1"/>
    <property type="molecule type" value="Genomic_DNA"/>
</dbReference>
<keyword evidence="1" id="KW-0812">Transmembrane</keyword>
<dbReference type="AlphaFoldDB" id="A0A2I6S369"/>
<gene>
    <name evidence="2" type="ORF">C0099_01235</name>
</gene>
<keyword evidence="1" id="KW-1133">Transmembrane helix</keyword>
<protein>
    <submittedName>
        <fullName evidence="2">Uncharacterized protein</fullName>
    </submittedName>
</protein>
<evidence type="ECO:0000313" key="2">
    <source>
        <dbReference type="EMBL" id="AUN93678.1"/>
    </source>
</evidence>
<feature type="transmembrane region" description="Helical" evidence="1">
    <location>
        <begin position="6"/>
        <end position="25"/>
    </location>
</feature>
<feature type="transmembrane region" description="Helical" evidence="1">
    <location>
        <begin position="37"/>
        <end position="59"/>
    </location>
</feature>
<keyword evidence="1" id="KW-0472">Membrane</keyword>
<organism evidence="2 3">
    <name type="scientific">Pseudazoarcus pumilus</name>
    <dbReference type="NCBI Taxonomy" id="2067960"/>
    <lineage>
        <taxon>Bacteria</taxon>
        <taxon>Pseudomonadati</taxon>
        <taxon>Pseudomonadota</taxon>
        <taxon>Betaproteobacteria</taxon>
        <taxon>Rhodocyclales</taxon>
        <taxon>Zoogloeaceae</taxon>
        <taxon>Pseudazoarcus</taxon>
    </lineage>
</organism>
<evidence type="ECO:0000256" key="1">
    <source>
        <dbReference type="SAM" id="Phobius"/>
    </source>
</evidence>
<dbReference type="KEGG" id="atw:C0099_01235"/>
<accession>A0A2I6S369</accession>
<keyword evidence="3" id="KW-1185">Reference proteome</keyword>
<name>A0A2I6S369_9RHOO</name>
<dbReference type="Proteomes" id="UP000242205">
    <property type="component" value="Chromosome"/>
</dbReference>
<feature type="transmembrane region" description="Helical" evidence="1">
    <location>
        <begin position="98"/>
        <end position="124"/>
    </location>
</feature>
<reference evidence="2 3" key="1">
    <citation type="submission" date="2018-01" db="EMBL/GenBank/DDBJ databases">
        <authorList>
            <person name="Fu G.-Y."/>
        </authorList>
    </citation>
    <scope>NUCLEOTIDE SEQUENCE [LARGE SCALE GENOMIC DNA]</scope>
    <source>
        <strain evidence="2 3">SY39</strain>
    </source>
</reference>
<evidence type="ECO:0000313" key="3">
    <source>
        <dbReference type="Proteomes" id="UP000242205"/>
    </source>
</evidence>
<sequence length="184" mass="19082">MLGLIVLLLAISIPLGIVFLTVKATEVERNLFDHHPVSRRFCAFVFAVAALLAVLWVFRGTGPEYSPAIGLFLGIPAAVIAALIAAASHRFLVGRSKVVASITGVTITILTALSTSTLFAVFFAPGPLNSYFAAFGLVIVLSPGGILALLVGGLAGLLLSHLSNRKRPNTPLNPDAPTSGAPVS</sequence>
<feature type="transmembrane region" description="Helical" evidence="1">
    <location>
        <begin position="65"/>
        <end position="86"/>
    </location>
</feature>